<dbReference type="RefSeq" id="XP_028136152.2">
    <property type="nucleotide sequence ID" value="XM_028280351.2"/>
</dbReference>
<dbReference type="SMART" id="SM00382">
    <property type="entry name" value="AAA"/>
    <property type="match status" value="2"/>
</dbReference>
<dbReference type="Pfam" id="PF00664">
    <property type="entry name" value="ABC_membrane"/>
    <property type="match status" value="2"/>
</dbReference>
<evidence type="ECO:0000256" key="6">
    <source>
        <dbReference type="ARBA" id="ARBA00022989"/>
    </source>
</evidence>
<feature type="domain" description="ABC transmembrane type-1" evidence="10">
    <location>
        <begin position="853"/>
        <end position="1093"/>
    </location>
</feature>
<feature type="transmembrane region" description="Helical" evidence="8">
    <location>
        <begin position="130"/>
        <end position="148"/>
    </location>
</feature>
<keyword evidence="3 8" id="KW-0812">Transmembrane</keyword>
<dbReference type="InterPro" id="IPR017871">
    <property type="entry name" value="ABC_transporter-like_CS"/>
</dbReference>
<evidence type="ECO:0000259" key="10">
    <source>
        <dbReference type="PROSITE" id="PS50929"/>
    </source>
</evidence>
<dbReference type="InterPro" id="IPR003593">
    <property type="entry name" value="AAA+_ATPase"/>
</dbReference>
<protein>
    <recommendedName>
        <fullName evidence="13">Multidrug resistance-associated protein lethal(2)03659</fullName>
    </recommendedName>
</protein>
<dbReference type="PANTHER" id="PTHR24223:SF448">
    <property type="entry name" value="FI20146P1-RELATED"/>
    <property type="match status" value="1"/>
</dbReference>
<dbReference type="InterPro" id="IPR044726">
    <property type="entry name" value="ABCC_6TM_D2"/>
</dbReference>
<dbReference type="InterPro" id="IPR044746">
    <property type="entry name" value="ABCC_6TM_D1"/>
</dbReference>
<dbReference type="SUPFAM" id="SSF90123">
    <property type="entry name" value="ABC transporter transmembrane region"/>
    <property type="match status" value="2"/>
</dbReference>
<dbReference type="CDD" id="cd03250">
    <property type="entry name" value="ABCC_MRP_domain1"/>
    <property type="match status" value="1"/>
</dbReference>
<feature type="transmembrane region" description="Helical" evidence="8">
    <location>
        <begin position="356"/>
        <end position="376"/>
    </location>
</feature>
<dbReference type="Proteomes" id="UP001652700">
    <property type="component" value="Unplaced"/>
</dbReference>
<dbReference type="PANTHER" id="PTHR24223">
    <property type="entry name" value="ATP-BINDING CASSETTE SUB-FAMILY C"/>
    <property type="match status" value="1"/>
</dbReference>
<evidence type="ECO:0000259" key="9">
    <source>
        <dbReference type="PROSITE" id="PS50893"/>
    </source>
</evidence>
<comment type="subcellular location">
    <subcellularLocation>
        <location evidence="1">Membrane</location>
        <topology evidence="1">Multi-pass membrane protein</topology>
    </subcellularLocation>
</comment>
<reference evidence="11" key="1">
    <citation type="submission" date="2025-05" db="UniProtKB">
        <authorList>
            <consortium name="EnsemblMetazoa"/>
        </authorList>
    </citation>
    <scope>IDENTIFICATION</scope>
</reference>
<dbReference type="PROSITE" id="PS50893">
    <property type="entry name" value="ABC_TRANSPORTER_2"/>
    <property type="match status" value="2"/>
</dbReference>
<dbReference type="Gene3D" id="3.40.50.300">
    <property type="entry name" value="P-loop containing nucleotide triphosphate hydrolases"/>
    <property type="match status" value="2"/>
</dbReference>
<evidence type="ECO:0000313" key="12">
    <source>
        <dbReference type="Proteomes" id="UP001652700"/>
    </source>
</evidence>
<feature type="transmembrane region" description="Helical" evidence="8">
    <location>
        <begin position="205"/>
        <end position="226"/>
    </location>
</feature>
<keyword evidence="12" id="KW-1185">Reference proteome</keyword>
<evidence type="ECO:0000256" key="4">
    <source>
        <dbReference type="ARBA" id="ARBA00022741"/>
    </source>
</evidence>
<dbReference type="PROSITE" id="PS50929">
    <property type="entry name" value="ABC_TM1F"/>
    <property type="match status" value="2"/>
</dbReference>
<dbReference type="GeneID" id="114330913"/>
<dbReference type="PROSITE" id="PS00211">
    <property type="entry name" value="ABC_TRANSPORTER_1"/>
    <property type="match status" value="2"/>
</dbReference>
<feature type="domain" description="ABC transporter" evidence="9">
    <location>
        <begin position="1128"/>
        <end position="1361"/>
    </location>
</feature>
<feature type="transmembrane region" description="Helical" evidence="8">
    <location>
        <begin position="90"/>
        <end position="118"/>
    </location>
</feature>
<dbReference type="CDD" id="cd18580">
    <property type="entry name" value="ABC_6TM_ABCC_D2"/>
    <property type="match status" value="1"/>
</dbReference>
<dbReference type="InterPro" id="IPR027417">
    <property type="entry name" value="P-loop_NTPase"/>
</dbReference>
<name>A0ABM5IM48_DIAVI</name>
<proteinExistence type="predicted"/>
<dbReference type="InterPro" id="IPR050173">
    <property type="entry name" value="ABC_transporter_C-like"/>
</dbReference>
<keyword evidence="7 8" id="KW-0472">Membrane</keyword>
<evidence type="ECO:0000256" key="3">
    <source>
        <dbReference type="ARBA" id="ARBA00022692"/>
    </source>
</evidence>
<sequence length="1386" mass="156635">MEEATRNENTKEINPLDTSNVFSKVLFWWLIPLFKKGYNKELTEDDMYQHRESHDSGDLGDQFEKIWNKQLTKRKPSVIKAIAKRFIPEWIMLNCIIIISETIRISQPFMITQLIYVYESNQVNDDKSDVYIYALLIIITSFITNNMAHNFNLLNSQMALKMRVSVCSLIYRKALRLSKSALAETTIGQMVNLLSNDVDRFDNSIFYFQYTYVAPIEMLVVMYLLYHNIGTTALAGAVLLLSIIPLQFWLGKKTSKFRLQTANRTDERVRLMNEIITGIQVIKMYTWEYPFTKLVEFVRMKEMKYIRFTSIIRAILMSCALLLNRCAVGICILVYVLTGNTLTATYAYAITSYYRLLYTVTNYFPSAVSLSAELYVSIKRIQTFLLYDEVSAEIAPPTETFSASKGSKLWLTGASKSSLNTGSKLTLSGEPRLRGPDASISIRNASAKWLKSLNENNLDNINFDVIAGNVVAVIGTVGSGKTTLLHVIMKELELQSGSVNVRGIVSYASQEPWLFGGSIRQNILFGQKFDQRKYDDVVRACALKRDFNLLPHGDRTLAGERGVTLSGGQRARINLARAVYKDADIYLLDDPLSAVDTHVGKQLFDECICGYLSSKCVVLVTHQLQFLKKVKNIYLMNNGRIEVSGPYSLLKNSTNEYSKLLANIEDEEEEVRRRSRMISMSSESEGMDDDFQIMNKEKIGSGTISKRVYINFAKAGGNMLKVVALIFAFLFSQLLDSSAEYFVSIWVNVQQRMSHISNFSQTLDTSNFSQILETSNATNITTTTILPLNLTANILPLNFTTTILPLNFTTTILPLNFTTTILPLNNTATTLNLTNDDPYADWWLTPIFTDNTVFYYSILIIVIIVLCLIRSLAFYSWSLTASTRLHNKMFANVVYSPMRFFNVNPSGRILNRFSKDIGSIDEALPRTLLDTVQIGLMAIANSFVIGTLTVWILIPTILTAILFYFLRKVYVSTSRNVKRVESVTRSPVFTHLSQSLQGLTTIRAFRAQEILKNEFDNYQNLNSAAYFLYFSCARTFGYWLDFFCLIYFTLVLASLIFIEGEQYGGNMGLALTQAMAITGILQYGMRQWSEFENQMTSVERVQEYADLVQEEDSHSSEPAKTWPREGRVEFNNMSLKYAPEDPAVLKGLNFVIQPREKIGIVGRTGAGKSSLIQALFRLAHIDGSILIDGVDTKKISLRSLRSKISIIPQEPVLFSGTLRKNLDPFDEYSDEVLWNALEEVELKHAVDELPAALDSKMAEGGSNFSVGQRQLVCLARAIVRNNKILVLDEATANVDPHTDGLIQKTIRQKFANCTVLTIAHRLHTIMDCDKVLVMDAGKNVEFDHPHDLLQNTKGIFYSLVMKTGKATAKNLIAVAEQSKKEKSQNI</sequence>
<dbReference type="CDD" id="cd03244">
    <property type="entry name" value="ABCC_MRP_domain2"/>
    <property type="match status" value="1"/>
</dbReference>
<dbReference type="InterPro" id="IPR036640">
    <property type="entry name" value="ABC1_TM_sf"/>
</dbReference>
<dbReference type="InterPro" id="IPR011527">
    <property type="entry name" value="ABC1_TM_dom"/>
</dbReference>
<feature type="domain" description="ABC transmembrane type-1" evidence="10">
    <location>
        <begin position="98"/>
        <end position="373"/>
    </location>
</feature>
<keyword evidence="2" id="KW-0813">Transport</keyword>
<feature type="transmembrane region" description="Helical" evidence="8">
    <location>
        <begin position="853"/>
        <end position="875"/>
    </location>
</feature>
<dbReference type="InterPro" id="IPR003439">
    <property type="entry name" value="ABC_transporter-like_ATP-bd"/>
</dbReference>
<feature type="transmembrane region" description="Helical" evidence="8">
    <location>
        <begin position="232"/>
        <end position="250"/>
    </location>
</feature>
<feature type="transmembrane region" description="Helical" evidence="8">
    <location>
        <begin position="311"/>
        <end position="336"/>
    </location>
</feature>
<feature type="transmembrane region" description="Helical" evidence="8">
    <location>
        <begin position="943"/>
        <end position="966"/>
    </location>
</feature>
<feature type="transmembrane region" description="Helical" evidence="8">
    <location>
        <begin position="715"/>
        <end position="735"/>
    </location>
</feature>
<evidence type="ECO:0000256" key="5">
    <source>
        <dbReference type="ARBA" id="ARBA00022840"/>
    </source>
</evidence>
<evidence type="ECO:0000256" key="2">
    <source>
        <dbReference type="ARBA" id="ARBA00022448"/>
    </source>
</evidence>
<keyword evidence="6 8" id="KW-1133">Transmembrane helix</keyword>
<evidence type="ECO:0000256" key="7">
    <source>
        <dbReference type="ARBA" id="ARBA00023136"/>
    </source>
</evidence>
<evidence type="ECO:0000313" key="11">
    <source>
        <dbReference type="EnsemblMetazoa" id="XP_028136152.2"/>
    </source>
</evidence>
<keyword evidence="4" id="KW-0547">Nucleotide-binding</keyword>
<dbReference type="CDD" id="cd18579">
    <property type="entry name" value="ABC_6TM_ABCC_D1"/>
    <property type="match status" value="1"/>
</dbReference>
<feature type="transmembrane region" description="Helical" evidence="8">
    <location>
        <begin position="1036"/>
        <end position="1058"/>
    </location>
</feature>
<evidence type="ECO:0000256" key="1">
    <source>
        <dbReference type="ARBA" id="ARBA00004141"/>
    </source>
</evidence>
<dbReference type="Gene3D" id="1.20.1560.10">
    <property type="entry name" value="ABC transporter type 1, transmembrane domain"/>
    <property type="match status" value="2"/>
</dbReference>
<feature type="domain" description="ABC transporter" evidence="9">
    <location>
        <begin position="440"/>
        <end position="663"/>
    </location>
</feature>
<dbReference type="Pfam" id="PF00005">
    <property type="entry name" value="ABC_tran"/>
    <property type="match status" value="2"/>
</dbReference>
<dbReference type="EnsemblMetazoa" id="XM_028280351.2">
    <property type="protein sequence ID" value="XP_028136152.2"/>
    <property type="gene ID" value="LOC114330913"/>
</dbReference>
<evidence type="ECO:0000256" key="8">
    <source>
        <dbReference type="SAM" id="Phobius"/>
    </source>
</evidence>
<evidence type="ECO:0008006" key="13">
    <source>
        <dbReference type="Google" id="ProtNLM"/>
    </source>
</evidence>
<dbReference type="SUPFAM" id="SSF52540">
    <property type="entry name" value="P-loop containing nucleoside triphosphate hydrolases"/>
    <property type="match status" value="2"/>
</dbReference>
<keyword evidence="5" id="KW-0067">ATP-binding</keyword>
<accession>A0ABM5IM48</accession>
<organism evidence="11 12">
    <name type="scientific">Diabrotica virgifera virgifera</name>
    <name type="common">western corn rootworm</name>
    <dbReference type="NCBI Taxonomy" id="50390"/>
    <lineage>
        <taxon>Eukaryota</taxon>
        <taxon>Metazoa</taxon>
        <taxon>Ecdysozoa</taxon>
        <taxon>Arthropoda</taxon>
        <taxon>Hexapoda</taxon>
        <taxon>Insecta</taxon>
        <taxon>Pterygota</taxon>
        <taxon>Neoptera</taxon>
        <taxon>Endopterygota</taxon>
        <taxon>Coleoptera</taxon>
        <taxon>Polyphaga</taxon>
        <taxon>Cucujiformia</taxon>
        <taxon>Chrysomeloidea</taxon>
        <taxon>Chrysomelidae</taxon>
        <taxon>Galerucinae</taxon>
        <taxon>Diabroticina</taxon>
        <taxon>Diabroticites</taxon>
        <taxon>Diabrotica</taxon>
    </lineage>
</organism>